<dbReference type="GO" id="GO:0006383">
    <property type="term" value="P:transcription by RNA polymerase III"/>
    <property type="evidence" value="ECO:0007669"/>
    <property type="project" value="InterPro"/>
</dbReference>
<evidence type="ECO:0000313" key="2">
    <source>
        <dbReference type="EMBL" id="KAK2704429.1"/>
    </source>
</evidence>
<dbReference type="EMBL" id="JAVRJZ010000021">
    <property type="protein sequence ID" value="KAK2704429.1"/>
    <property type="molecule type" value="Genomic_DNA"/>
</dbReference>
<feature type="compositionally biased region" description="Acidic residues" evidence="1">
    <location>
        <begin position="114"/>
        <end position="123"/>
    </location>
</feature>
<gene>
    <name evidence="2" type="ORF">QYM36_016728</name>
</gene>
<feature type="compositionally biased region" description="Basic residues" evidence="1">
    <location>
        <begin position="36"/>
        <end position="47"/>
    </location>
</feature>
<feature type="region of interest" description="Disordered" evidence="1">
    <location>
        <begin position="96"/>
        <end position="123"/>
    </location>
</feature>
<dbReference type="AlphaFoldDB" id="A0AA88KW20"/>
<dbReference type="InterPro" id="IPR039340">
    <property type="entry name" value="Tfc4/TFIIIC-102/Sfc4"/>
</dbReference>
<dbReference type="Proteomes" id="UP001187531">
    <property type="component" value="Unassembled WGS sequence"/>
</dbReference>
<feature type="compositionally biased region" description="Basic and acidic residues" evidence="1">
    <location>
        <begin position="48"/>
        <end position="61"/>
    </location>
</feature>
<accession>A0AA88KW20</accession>
<name>A0AA88KW20_ARTSF</name>
<feature type="region of interest" description="Disordered" evidence="1">
    <location>
        <begin position="24"/>
        <end position="61"/>
    </location>
</feature>
<keyword evidence="3" id="KW-1185">Reference proteome</keyword>
<dbReference type="PANTHER" id="PTHR23082:SF0">
    <property type="entry name" value="GENERAL TRANSCRIPTION FACTOR 3C POLYPEPTIDE 3"/>
    <property type="match status" value="1"/>
</dbReference>
<evidence type="ECO:0008006" key="4">
    <source>
        <dbReference type="Google" id="ProtNLM"/>
    </source>
</evidence>
<evidence type="ECO:0000313" key="3">
    <source>
        <dbReference type="Proteomes" id="UP001187531"/>
    </source>
</evidence>
<proteinExistence type="predicted"/>
<reference evidence="2" key="1">
    <citation type="submission" date="2023-07" db="EMBL/GenBank/DDBJ databases">
        <title>Chromosome-level genome assembly of Artemia franciscana.</title>
        <authorList>
            <person name="Jo E."/>
        </authorList>
    </citation>
    <scope>NUCLEOTIDE SEQUENCE</scope>
    <source>
        <tissue evidence="2">Whole body</tissue>
    </source>
</reference>
<sequence length="273" mass="31696">MATKVFRAFKKMQALESRVLTETPVKAQLETDPKIKRGHSQAKKGSKSIREKKPINPADIRVDQVEYDSDYEILDLDQARASVSQPQPLAFQDIYADETDDIDLEPEKNKEDKIEDDYSDEDDLNYDDIVENYEEQENEEMYAKEDESIEYRPKFVIPKQFTKRRPVRNLDENLNNVLAHARILKAEKKYAEAIKTCLALIKQAPKSHELYTLLASLYEIIGNDEGARQFRKLAQMMIPVSREVIEEQLNEALKSDDYHSASLLYGKRKYALQ</sequence>
<dbReference type="GO" id="GO:0000127">
    <property type="term" value="C:transcription factor TFIIIC complex"/>
    <property type="evidence" value="ECO:0007669"/>
    <property type="project" value="TreeGrafter"/>
</dbReference>
<dbReference type="InterPro" id="IPR011990">
    <property type="entry name" value="TPR-like_helical_dom_sf"/>
</dbReference>
<protein>
    <recommendedName>
        <fullName evidence="4">Tetratricopeptide repeat protein</fullName>
    </recommendedName>
</protein>
<evidence type="ECO:0000256" key="1">
    <source>
        <dbReference type="SAM" id="MobiDB-lite"/>
    </source>
</evidence>
<dbReference type="PANTHER" id="PTHR23082">
    <property type="entry name" value="TRANSCRIPTION INITIATION FACTOR IIIC TFIIIC , POLYPEPTIDE 3-RELATED"/>
    <property type="match status" value="1"/>
</dbReference>
<comment type="caution">
    <text evidence="2">The sequence shown here is derived from an EMBL/GenBank/DDBJ whole genome shotgun (WGS) entry which is preliminary data.</text>
</comment>
<dbReference type="Gene3D" id="1.25.40.10">
    <property type="entry name" value="Tetratricopeptide repeat domain"/>
    <property type="match status" value="1"/>
</dbReference>
<organism evidence="2 3">
    <name type="scientific">Artemia franciscana</name>
    <name type="common">Brine shrimp</name>
    <name type="synonym">Artemia sanfranciscana</name>
    <dbReference type="NCBI Taxonomy" id="6661"/>
    <lineage>
        <taxon>Eukaryota</taxon>
        <taxon>Metazoa</taxon>
        <taxon>Ecdysozoa</taxon>
        <taxon>Arthropoda</taxon>
        <taxon>Crustacea</taxon>
        <taxon>Branchiopoda</taxon>
        <taxon>Anostraca</taxon>
        <taxon>Artemiidae</taxon>
        <taxon>Artemia</taxon>
    </lineage>
</organism>
<dbReference type="SUPFAM" id="SSF48452">
    <property type="entry name" value="TPR-like"/>
    <property type="match status" value="1"/>
</dbReference>